<feature type="compositionally biased region" description="Polar residues" evidence="1">
    <location>
        <begin position="32"/>
        <end position="46"/>
    </location>
</feature>
<name>A0A4D6KZA0_VIGUN</name>
<accession>A0A4D6KZA0</accession>
<gene>
    <name evidence="2" type="ORF">DEO72_LG2g1544</name>
</gene>
<proteinExistence type="predicted"/>
<dbReference type="EMBL" id="CP039346">
    <property type="protein sequence ID" value="QCD81219.1"/>
    <property type="molecule type" value="Genomic_DNA"/>
</dbReference>
<evidence type="ECO:0000313" key="3">
    <source>
        <dbReference type="Proteomes" id="UP000501690"/>
    </source>
</evidence>
<sequence>MEPHQPTQQPLPGVFAQAKGPRPGERVPFAQASPSRLGESSTVASARSQRVLAQAAASSLSETMPRSKIKPVA</sequence>
<evidence type="ECO:0000313" key="2">
    <source>
        <dbReference type="EMBL" id="QCD81219.1"/>
    </source>
</evidence>
<protein>
    <submittedName>
        <fullName evidence="2">Uncharacterized protein</fullName>
    </submittedName>
</protein>
<dbReference type="Proteomes" id="UP000501690">
    <property type="component" value="Linkage Group LG2"/>
</dbReference>
<keyword evidence="3" id="KW-1185">Reference proteome</keyword>
<reference evidence="2 3" key="1">
    <citation type="submission" date="2019-04" db="EMBL/GenBank/DDBJ databases">
        <title>An improved genome assembly and genetic linkage map for asparagus bean, Vigna unguiculata ssp. sesquipedialis.</title>
        <authorList>
            <person name="Xia Q."/>
            <person name="Zhang R."/>
            <person name="Dong Y."/>
        </authorList>
    </citation>
    <scope>NUCLEOTIDE SEQUENCE [LARGE SCALE GENOMIC DNA]</scope>
    <source>
        <tissue evidence="2">Leaf</tissue>
    </source>
</reference>
<feature type="compositionally biased region" description="Polar residues" evidence="1">
    <location>
        <begin position="1"/>
        <end position="10"/>
    </location>
</feature>
<feature type="region of interest" description="Disordered" evidence="1">
    <location>
        <begin position="1"/>
        <end position="46"/>
    </location>
</feature>
<dbReference type="AlphaFoldDB" id="A0A4D6KZA0"/>
<organism evidence="2 3">
    <name type="scientific">Vigna unguiculata</name>
    <name type="common">Cowpea</name>
    <dbReference type="NCBI Taxonomy" id="3917"/>
    <lineage>
        <taxon>Eukaryota</taxon>
        <taxon>Viridiplantae</taxon>
        <taxon>Streptophyta</taxon>
        <taxon>Embryophyta</taxon>
        <taxon>Tracheophyta</taxon>
        <taxon>Spermatophyta</taxon>
        <taxon>Magnoliopsida</taxon>
        <taxon>eudicotyledons</taxon>
        <taxon>Gunneridae</taxon>
        <taxon>Pentapetalae</taxon>
        <taxon>rosids</taxon>
        <taxon>fabids</taxon>
        <taxon>Fabales</taxon>
        <taxon>Fabaceae</taxon>
        <taxon>Papilionoideae</taxon>
        <taxon>50 kb inversion clade</taxon>
        <taxon>NPAAA clade</taxon>
        <taxon>indigoferoid/millettioid clade</taxon>
        <taxon>Phaseoleae</taxon>
        <taxon>Vigna</taxon>
    </lineage>
</organism>
<evidence type="ECO:0000256" key="1">
    <source>
        <dbReference type="SAM" id="MobiDB-lite"/>
    </source>
</evidence>